<dbReference type="Proteomes" id="UP000027100">
    <property type="component" value="Unassembled WGS sequence"/>
</dbReference>
<dbReference type="Gene3D" id="1.10.4040.10">
    <property type="entry name" value="Penicillinase repressor domain"/>
    <property type="match status" value="1"/>
</dbReference>
<dbReference type="OrthoDB" id="9813558at2"/>
<proteinExistence type="inferred from homology"/>
<evidence type="ECO:0000256" key="1">
    <source>
        <dbReference type="ARBA" id="ARBA00011046"/>
    </source>
</evidence>
<dbReference type="EMBL" id="ARYM01000002">
    <property type="protein sequence ID" value="KDA00283.1"/>
    <property type="molecule type" value="Genomic_DNA"/>
</dbReference>
<dbReference type="GO" id="GO:0045892">
    <property type="term" value="P:negative regulation of DNA-templated transcription"/>
    <property type="evidence" value="ECO:0007669"/>
    <property type="project" value="InterPro"/>
</dbReference>
<comment type="caution">
    <text evidence="5">The sequence shown here is derived from an EMBL/GenBank/DDBJ whole genome shotgun (WGS) entry which is preliminary data.</text>
</comment>
<dbReference type="GO" id="GO:0003677">
    <property type="term" value="F:DNA binding"/>
    <property type="evidence" value="ECO:0007669"/>
    <property type="project" value="UniProtKB-KW"/>
</dbReference>
<dbReference type="PIRSF" id="PIRSF019455">
    <property type="entry name" value="CopR_AtkY"/>
    <property type="match status" value="1"/>
</dbReference>
<evidence type="ECO:0000256" key="3">
    <source>
        <dbReference type="ARBA" id="ARBA00023125"/>
    </source>
</evidence>
<comment type="similarity">
    <text evidence="1">Belongs to the BlaI transcriptional regulatory family.</text>
</comment>
<sequence>MMQISAAELEVMGVLWEEPGLAASDVHEKLGDGKDWNVRTVKTFLARLVEKGALTTREDGRRYLYFPAIDEAEYKAKAAGQFVDRVFSGRAAPLVAHLADTRGLTHDDIAELEKLLGELKK</sequence>
<dbReference type="InterPro" id="IPR036388">
    <property type="entry name" value="WH-like_DNA-bd_sf"/>
</dbReference>
<keyword evidence="2" id="KW-0805">Transcription regulation</keyword>
<dbReference type="AlphaFoldDB" id="A0A062VIF0"/>
<dbReference type="InterPro" id="IPR005650">
    <property type="entry name" value="BlaI_family"/>
</dbReference>
<dbReference type="Pfam" id="PF03965">
    <property type="entry name" value="Penicillinase_R"/>
    <property type="match status" value="1"/>
</dbReference>
<organism evidence="5 6">
    <name type="scientific">Hyphomonas polymorpha PS728</name>
    <dbReference type="NCBI Taxonomy" id="1280954"/>
    <lineage>
        <taxon>Bacteria</taxon>
        <taxon>Pseudomonadati</taxon>
        <taxon>Pseudomonadota</taxon>
        <taxon>Alphaproteobacteria</taxon>
        <taxon>Hyphomonadales</taxon>
        <taxon>Hyphomonadaceae</taxon>
        <taxon>Hyphomonas</taxon>
    </lineage>
</organism>
<dbReference type="PATRIC" id="fig|1280954.3.peg.547"/>
<keyword evidence="4" id="KW-0804">Transcription</keyword>
<name>A0A062VIF0_9PROT</name>
<reference evidence="5 6" key="1">
    <citation type="journal article" date="2014" name="Antonie Van Leeuwenhoek">
        <title>Hyphomonas beringensis sp. nov. and Hyphomonas chukchiensis sp. nov., isolated from surface seawater of the Bering Sea and Chukchi Sea.</title>
        <authorList>
            <person name="Li C."/>
            <person name="Lai Q."/>
            <person name="Li G."/>
            <person name="Dong C."/>
            <person name="Wang J."/>
            <person name="Liao Y."/>
            <person name="Shao Z."/>
        </authorList>
    </citation>
    <scope>NUCLEOTIDE SEQUENCE [LARGE SCALE GENOMIC DNA]</scope>
    <source>
        <strain evidence="5 6">PS728</strain>
    </source>
</reference>
<dbReference type="InterPro" id="IPR036390">
    <property type="entry name" value="WH_DNA-bd_sf"/>
</dbReference>
<dbReference type="RefSeq" id="WP_035594099.1">
    <property type="nucleotide sequence ID" value="NZ_ARYM01000002.1"/>
</dbReference>
<dbReference type="eggNOG" id="COG3682">
    <property type="taxonomic scope" value="Bacteria"/>
</dbReference>
<protein>
    <submittedName>
        <fullName evidence="5">BlaI/MecI/CopY family transcriptional regulator</fullName>
    </submittedName>
</protein>
<dbReference type="SUPFAM" id="SSF46785">
    <property type="entry name" value="Winged helix' DNA-binding domain"/>
    <property type="match status" value="1"/>
</dbReference>
<evidence type="ECO:0000256" key="4">
    <source>
        <dbReference type="ARBA" id="ARBA00023163"/>
    </source>
</evidence>
<dbReference type="STRING" id="1280954.HPO_02677"/>
<evidence type="ECO:0000313" key="5">
    <source>
        <dbReference type="EMBL" id="KDA00283.1"/>
    </source>
</evidence>
<evidence type="ECO:0000256" key="2">
    <source>
        <dbReference type="ARBA" id="ARBA00023015"/>
    </source>
</evidence>
<gene>
    <name evidence="5" type="ORF">HPO_02677</name>
</gene>
<evidence type="ECO:0000313" key="6">
    <source>
        <dbReference type="Proteomes" id="UP000027100"/>
    </source>
</evidence>
<keyword evidence="6" id="KW-1185">Reference proteome</keyword>
<accession>A0A062VIF0</accession>
<dbReference type="Gene3D" id="1.10.10.10">
    <property type="entry name" value="Winged helix-like DNA-binding domain superfamily/Winged helix DNA-binding domain"/>
    <property type="match status" value="1"/>
</dbReference>
<keyword evidence="3" id="KW-0238">DNA-binding</keyword>